<organism evidence="10 11">
    <name type="scientific">Orenia metallireducens</name>
    <dbReference type="NCBI Taxonomy" id="1413210"/>
    <lineage>
        <taxon>Bacteria</taxon>
        <taxon>Bacillati</taxon>
        <taxon>Bacillota</taxon>
        <taxon>Clostridia</taxon>
        <taxon>Halanaerobiales</taxon>
        <taxon>Halobacteroidaceae</taxon>
        <taxon>Orenia</taxon>
    </lineage>
</organism>
<sequence length="415" mass="45756">MFLAKLALKNLTRHKRRVLITASIIALGMAMFLIYDSIQTGLNELSFANIINLETGHIQVVDKEYWEQREKLPLKNLIAQSENLSSVIKEIPYFKAATPQLKFSANLNNGIDQLPVLACGIDSMTYSQVFTTKDYIIEGSMFNQGKQETILGKKLANLMDLKVGDYLTLIFKTKTNTFNTIDLKITGLLQTNNPKINENLVYLPLSLAQQSLNLEGKITGMTIRLKEDGVAQQVSEDLNQSLASLDNKLAAHSWRASAGEVIAMSKAETAEKLTIMSLILLMAAVGIVNTIILSSLERTKEIGMMKALGLKENEIIFIFMVEAMGIGLIGAILGSLLGSLVILYFNLYGINLTALLGGVGDWGLPVMGRLYGYWNLSAFIFVIAFGVIISLLSSILPARWVARKDPIEAMYGIHN</sequence>
<evidence type="ECO:0000259" key="9">
    <source>
        <dbReference type="Pfam" id="PF12704"/>
    </source>
</evidence>
<keyword evidence="5 7" id="KW-1133">Transmembrane helix</keyword>
<proteinExistence type="inferred from homology"/>
<name>A0A285F2I4_9FIRM</name>
<dbReference type="InterPro" id="IPR003838">
    <property type="entry name" value="ABC3_permease_C"/>
</dbReference>
<dbReference type="AlphaFoldDB" id="A0A285F2I4"/>
<feature type="transmembrane region" description="Helical" evidence="7">
    <location>
        <begin position="373"/>
        <end position="396"/>
    </location>
</feature>
<dbReference type="GO" id="GO:0044874">
    <property type="term" value="P:lipoprotein localization to outer membrane"/>
    <property type="evidence" value="ECO:0007669"/>
    <property type="project" value="TreeGrafter"/>
</dbReference>
<dbReference type="InterPro" id="IPR051447">
    <property type="entry name" value="Lipoprotein-release_system"/>
</dbReference>
<evidence type="ECO:0000256" key="2">
    <source>
        <dbReference type="ARBA" id="ARBA00005236"/>
    </source>
</evidence>
<feature type="transmembrane region" description="Helical" evidence="7">
    <location>
        <begin position="273"/>
        <end position="294"/>
    </location>
</feature>
<dbReference type="Proteomes" id="UP000219573">
    <property type="component" value="Unassembled WGS sequence"/>
</dbReference>
<comment type="similarity">
    <text evidence="2">Belongs to the ABC-4 integral membrane protein family. LolC/E subfamily.</text>
</comment>
<gene>
    <name evidence="10" type="ORF">SAMN06265827_10170</name>
</gene>
<dbReference type="OrthoDB" id="9770099at2"/>
<keyword evidence="4 7" id="KW-0812">Transmembrane</keyword>
<keyword evidence="11" id="KW-1185">Reference proteome</keyword>
<reference evidence="11" key="1">
    <citation type="submission" date="2017-09" db="EMBL/GenBank/DDBJ databases">
        <authorList>
            <person name="Varghese N."/>
            <person name="Submissions S."/>
        </authorList>
    </citation>
    <scope>NUCLEOTIDE SEQUENCE [LARGE SCALE GENOMIC DNA]</scope>
    <source>
        <strain evidence="11">MSL47</strain>
    </source>
</reference>
<evidence type="ECO:0000313" key="10">
    <source>
        <dbReference type="EMBL" id="SNY05498.1"/>
    </source>
</evidence>
<evidence type="ECO:0000256" key="6">
    <source>
        <dbReference type="ARBA" id="ARBA00023136"/>
    </source>
</evidence>
<evidence type="ECO:0000256" key="5">
    <source>
        <dbReference type="ARBA" id="ARBA00022989"/>
    </source>
</evidence>
<keyword evidence="6 7" id="KW-0472">Membrane</keyword>
<feature type="transmembrane region" description="Helical" evidence="7">
    <location>
        <begin position="315"/>
        <end position="345"/>
    </location>
</feature>
<protein>
    <submittedName>
        <fullName evidence="10">Putative ABC transport system permease protein</fullName>
    </submittedName>
</protein>
<dbReference type="Pfam" id="PF02687">
    <property type="entry name" value="FtsX"/>
    <property type="match status" value="1"/>
</dbReference>
<feature type="transmembrane region" description="Helical" evidence="7">
    <location>
        <begin position="18"/>
        <end position="35"/>
    </location>
</feature>
<evidence type="ECO:0000256" key="7">
    <source>
        <dbReference type="SAM" id="Phobius"/>
    </source>
</evidence>
<evidence type="ECO:0000256" key="3">
    <source>
        <dbReference type="ARBA" id="ARBA00022475"/>
    </source>
</evidence>
<evidence type="ECO:0000256" key="1">
    <source>
        <dbReference type="ARBA" id="ARBA00004651"/>
    </source>
</evidence>
<dbReference type="RefSeq" id="WP_097016117.1">
    <property type="nucleotide sequence ID" value="NZ_OBDZ01000001.1"/>
</dbReference>
<evidence type="ECO:0000313" key="11">
    <source>
        <dbReference type="Proteomes" id="UP000219573"/>
    </source>
</evidence>
<keyword evidence="3" id="KW-1003">Cell membrane</keyword>
<feature type="domain" description="MacB-like periplasmic core" evidence="9">
    <location>
        <begin position="19"/>
        <end position="240"/>
    </location>
</feature>
<dbReference type="EMBL" id="OBDZ01000001">
    <property type="protein sequence ID" value="SNY05498.1"/>
    <property type="molecule type" value="Genomic_DNA"/>
</dbReference>
<dbReference type="InterPro" id="IPR025857">
    <property type="entry name" value="MacB_PCD"/>
</dbReference>
<evidence type="ECO:0000259" key="8">
    <source>
        <dbReference type="Pfam" id="PF02687"/>
    </source>
</evidence>
<evidence type="ECO:0000256" key="4">
    <source>
        <dbReference type="ARBA" id="ARBA00022692"/>
    </source>
</evidence>
<feature type="domain" description="ABC3 transporter permease C-terminal" evidence="8">
    <location>
        <begin position="274"/>
        <end position="406"/>
    </location>
</feature>
<dbReference type="PANTHER" id="PTHR30489">
    <property type="entry name" value="LIPOPROTEIN-RELEASING SYSTEM TRANSMEMBRANE PROTEIN LOLE"/>
    <property type="match status" value="1"/>
</dbReference>
<dbReference type="GO" id="GO:0098797">
    <property type="term" value="C:plasma membrane protein complex"/>
    <property type="evidence" value="ECO:0007669"/>
    <property type="project" value="TreeGrafter"/>
</dbReference>
<accession>A0A285F2I4</accession>
<dbReference type="Pfam" id="PF12704">
    <property type="entry name" value="MacB_PCD"/>
    <property type="match status" value="1"/>
</dbReference>
<dbReference type="PANTHER" id="PTHR30489:SF0">
    <property type="entry name" value="LIPOPROTEIN-RELEASING SYSTEM TRANSMEMBRANE PROTEIN LOLE"/>
    <property type="match status" value="1"/>
</dbReference>
<comment type="subcellular location">
    <subcellularLocation>
        <location evidence="1">Cell membrane</location>
        <topology evidence="1">Multi-pass membrane protein</topology>
    </subcellularLocation>
</comment>